<dbReference type="InterPro" id="IPR015424">
    <property type="entry name" value="PyrdxlP-dep_Trfase"/>
</dbReference>
<dbReference type="SUPFAM" id="SSF53383">
    <property type="entry name" value="PLP-dependent transferases"/>
    <property type="match status" value="1"/>
</dbReference>
<dbReference type="Gene3D" id="3.90.1150.10">
    <property type="entry name" value="Aspartate Aminotransferase, domain 1"/>
    <property type="match status" value="1"/>
</dbReference>
<dbReference type="GO" id="GO:0008483">
    <property type="term" value="F:transaminase activity"/>
    <property type="evidence" value="ECO:0007669"/>
    <property type="project" value="UniProtKB-KW"/>
</dbReference>
<evidence type="ECO:0000313" key="8">
    <source>
        <dbReference type="EMBL" id="GLB44715.1"/>
    </source>
</evidence>
<dbReference type="InterPro" id="IPR049704">
    <property type="entry name" value="Aminotrans_3_PPA_site"/>
</dbReference>
<organism evidence="8 9">
    <name type="scientific">Lyophyllum shimeji</name>
    <name type="common">Hon-shimeji</name>
    <name type="synonym">Tricholoma shimeji</name>
    <dbReference type="NCBI Taxonomy" id="47721"/>
    <lineage>
        <taxon>Eukaryota</taxon>
        <taxon>Fungi</taxon>
        <taxon>Dikarya</taxon>
        <taxon>Basidiomycota</taxon>
        <taxon>Agaricomycotina</taxon>
        <taxon>Agaricomycetes</taxon>
        <taxon>Agaricomycetidae</taxon>
        <taxon>Agaricales</taxon>
        <taxon>Tricholomatineae</taxon>
        <taxon>Lyophyllaceae</taxon>
        <taxon>Lyophyllum</taxon>
    </lineage>
</organism>
<evidence type="ECO:0000256" key="4">
    <source>
        <dbReference type="ARBA" id="ARBA00022679"/>
    </source>
</evidence>
<keyword evidence="3 8" id="KW-0032">Aminotransferase</keyword>
<evidence type="ECO:0000313" key="9">
    <source>
        <dbReference type="Proteomes" id="UP001063166"/>
    </source>
</evidence>
<reference evidence="8" key="1">
    <citation type="submission" date="2022-07" db="EMBL/GenBank/DDBJ databases">
        <title>The genome of Lyophyllum shimeji provides insight into the initial evolution of ectomycorrhizal fungal genome.</title>
        <authorList>
            <person name="Kobayashi Y."/>
            <person name="Shibata T."/>
            <person name="Hirakawa H."/>
            <person name="Shigenobu S."/>
            <person name="Nishiyama T."/>
            <person name="Yamada A."/>
            <person name="Hasebe M."/>
            <person name="Kawaguchi M."/>
        </authorList>
    </citation>
    <scope>NUCLEOTIDE SEQUENCE</scope>
    <source>
        <strain evidence="8">AT787</strain>
    </source>
</reference>
<dbReference type="InterPro" id="IPR005814">
    <property type="entry name" value="Aminotrans_3"/>
</dbReference>
<evidence type="ECO:0000256" key="1">
    <source>
        <dbReference type="ARBA" id="ARBA00001933"/>
    </source>
</evidence>
<dbReference type="Pfam" id="PF00202">
    <property type="entry name" value="Aminotran_3"/>
    <property type="match status" value="1"/>
</dbReference>
<dbReference type="Proteomes" id="UP001063166">
    <property type="component" value="Unassembled WGS sequence"/>
</dbReference>
<dbReference type="AlphaFoldDB" id="A0A9P3PX94"/>
<dbReference type="PANTHER" id="PTHR11986:SF79">
    <property type="entry name" value="ACETYLORNITHINE AMINOTRANSFERASE, MITOCHONDRIAL"/>
    <property type="match status" value="1"/>
</dbReference>
<keyword evidence="4" id="KW-0808">Transferase</keyword>
<keyword evidence="9" id="KW-1185">Reference proteome</keyword>
<comment type="caution">
    <text evidence="8">The sequence shown here is derived from an EMBL/GenBank/DDBJ whole genome shotgun (WGS) entry which is preliminary data.</text>
</comment>
<dbReference type="GO" id="GO:0042802">
    <property type="term" value="F:identical protein binding"/>
    <property type="evidence" value="ECO:0007669"/>
    <property type="project" value="TreeGrafter"/>
</dbReference>
<feature type="compositionally biased region" description="Polar residues" evidence="7">
    <location>
        <begin position="12"/>
        <end position="22"/>
    </location>
</feature>
<dbReference type="OrthoDB" id="10260828at2759"/>
<evidence type="ECO:0000256" key="3">
    <source>
        <dbReference type="ARBA" id="ARBA00022576"/>
    </source>
</evidence>
<dbReference type="PROSITE" id="PS00600">
    <property type="entry name" value="AA_TRANSFER_CLASS_3"/>
    <property type="match status" value="1"/>
</dbReference>
<dbReference type="InterPro" id="IPR015421">
    <property type="entry name" value="PyrdxlP-dep_Trfase_major"/>
</dbReference>
<proteinExistence type="inferred from homology"/>
<comment type="similarity">
    <text evidence="2 6">Belongs to the class-III pyridoxal-phosphate-dependent aminotransferase family.</text>
</comment>
<gene>
    <name evidence="8" type="ORF">LshimejAT787_1800520</name>
</gene>
<evidence type="ECO:0000256" key="7">
    <source>
        <dbReference type="SAM" id="MobiDB-lite"/>
    </source>
</evidence>
<dbReference type="CDD" id="cd00610">
    <property type="entry name" value="OAT_like"/>
    <property type="match status" value="1"/>
</dbReference>
<dbReference type="FunFam" id="3.40.640.10:FF:000013">
    <property type="entry name" value="4-aminobutyrate aminotransferase"/>
    <property type="match status" value="1"/>
</dbReference>
<name>A0A9P3PX94_LYOSH</name>
<sequence length="475" mass="51184">MSNAEAAGVPHGTSSPSRGVSGSGLSLHQLGQYHVTNGIGRLTEGIMTKGQGSYVEYDDGKRYLDFTSGIGVTSLGHCHPKVSQAAAEQCLTLVHAQCSIAFHKPYLQLVERLLLMMPHPSLNSFFFWNSGSEAVEAAIKLARVATGRQNIICMQGAYHGRTFGASAVTRSKTIYSEGTFPLMPGVFSIPYPYWHQHGLPPSTPPSELASKSLYQLDLVLAQQTTPRDTAAIIVEPLLGEGGYVPAPPEFLQGLRDVCDKHGIMLIVDEVQSGFARTGKYFMIEHSGVRPDIMVIAKGLANGFPLSGVISRKELTDKLKPGTLGGTYAGNAVSCAAAVAVADAFKQENILTNVQERSRELFAALESLRSDPDVAPYILDVRGRGLMVAIEFTSPNPPGGKLDPFIKPDSPKMMAQRVVKTCVKEGLLILTTSAYEVVRFIPPLNISPEELKKGMDIFTEAVKAVVKEGRSENVVV</sequence>
<evidence type="ECO:0000256" key="5">
    <source>
        <dbReference type="ARBA" id="ARBA00022898"/>
    </source>
</evidence>
<dbReference type="InterPro" id="IPR050103">
    <property type="entry name" value="Class-III_PLP-dep_AT"/>
</dbReference>
<dbReference type="PANTHER" id="PTHR11986">
    <property type="entry name" value="AMINOTRANSFERASE CLASS III"/>
    <property type="match status" value="1"/>
</dbReference>
<evidence type="ECO:0000256" key="6">
    <source>
        <dbReference type="RuleBase" id="RU003560"/>
    </source>
</evidence>
<dbReference type="EMBL" id="BRPK01000018">
    <property type="protein sequence ID" value="GLB44715.1"/>
    <property type="molecule type" value="Genomic_DNA"/>
</dbReference>
<evidence type="ECO:0000256" key="2">
    <source>
        <dbReference type="ARBA" id="ARBA00008954"/>
    </source>
</evidence>
<dbReference type="PIRSF" id="PIRSF000521">
    <property type="entry name" value="Transaminase_4ab_Lys_Orn"/>
    <property type="match status" value="1"/>
</dbReference>
<keyword evidence="5 6" id="KW-0663">Pyridoxal phosphate</keyword>
<protein>
    <submittedName>
        <fullName evidence="8">Aminotransferase</fullName>
    </submittedName>
</protein>
<accession>A0A9P3PX94</accession>
<comment type="cofactor">
    <cofactor evidence="1">
        <name>pyridoxal 5'-phosphate</name>
        <dbReference type="ChEBI" id="CHEBI:597326"/>
    </cofactor>
</comment>
<dbReference type="InterPro" id="IPR015422">
    <property type="entry name" value="PyrdxlP-dep_Trfase_small"/>
</dbReference>
<dbReference type="GO" id="GO:0030170">
    <property type="term" value="F:pyridoxal phosphate binding"/>
    <property type="evidence" value="ECO:0007669"/>
    <property type="project" value="InterPro"/>
</dbReference>
<dbReference type="Gene3D" id="3.40.640.10">
    <property type="entry name" value="Type I PLP-dependent aspartate aminotransferase-like (Major domain)"/>
    <property type="match status" value="1"/>
</dbReference>
<feature type="region of interest" description="Disordered" evidence="7">
    <location>
        <begin position="1"/>
        <end position="22"/>
    </location>
</feature>